<feature type="region of interest" description="Disordered" evidence="1">
    <location>
        <begin position="860"/>
        <end position="899"/>
    </location>
</feature>
<feature type="compositionally biased region" description="Polar residues" evidence="1">
    <location>
        <begin position="371"/>
        <end position="380"/>
    </location>
</feature>
<feature type="region of interest" description="Disordered" evidence="1">
    <location>
        <begin position="370"/>
        <end position="396"/>
    </location>
</feature>
<comment type="caution">
    <text evidence="2">The sequence shown here is derived from an EMBL/GenBank/DDBJ whole genome shotgun (WGS) entry which is preliminary data.</text>
</comment>
<feature type="compositionally biased region" description="Polar residues" evidence="1">
    <location>
        <begin position="1088"/>
        <end position="1106"/>
    </location>
</feature>
<feature type="compositionally biased region" description="Low complexity" evidence="1">
    <location>
        <begin position="720"/>
        <end position="733"/>
    </location>
</feature>
<dbReference type="Proteomes" id="UP001221413">
    <property type="component" value="Unassembled WGS sequence"/>
</dbReference>
<evidence type="ECO:0000256" key="1">
    <source>
        <dbReference type="SAM" id="MobiDB-lite"/>
    </source>
</evidence>
<reference evidence="2" key="1">
    <citation type="submission" date="2023-01" db="EMBL/GenBank/DDBJ databases">
        <title>The chitinases involved in constricting ring structure development in the nematode-trapping fungus Drechslerella dactyloides.</title>
        <authorList>
            <person name="Wang R."/>
            <person name="Zhang L."/>
            <person name="Tang P."/>
            <person name="Li S."/>
            <person name="Liang L."/>
        </authorList>
    </citation>
    <scope>NUCLEOTIDE SEQUENCE</scope>
    <source>
        <strain evidence="2">YMF1.00031</strain>
    </source>
</reference>
<feature type="region of interest" description="Disordered" evidence="1">
    <location>
        <begin position="1088"/>
        <end position="1113"/>
    </location>
</feature>
<protein>
    <submittedName>
        <fullName evidence="2">Uncharacterized protein</fullName>
    </submittedName>
</protein>
<dbReference type="PANTHER" id="PTHR38166:SF1">
    <property type="entry name" value="C2H2-TYPE DOMAIN-CONTAINING PROTEIN"/>
    <property type="match status" value="1"/>
</dbReference>
<sequence>MQIFRRRSKKSTPPREAPKQTPRRAPDLKDLDSGFDGSSVHRWENRPLDLPPDFHSDREDSGESPLEYEIRTNTGFLHKQALKGGALPFYVGDLVAQTRHEDSKSKGKDSTYSSNTPESLLDGGGSENLAPSESSKAESSRATEFKSTPLPELRQEIQQTFERASSAALVWLNAHAKEINEDGKLNSSLLSFSEFLDCAFTLYQAGKTGWHAESPADHFASAIDQAGDPTFREDLIRQLLLRHHTMDYNDPVEMDASVSALGSLASASSSTHTLLPAMPEPPPLPADVAPFLDPPVIKREEAGVPSLLAKDIFLDWHSKFAFSQPVRLASKEILPTIVLPALAAWPAGDLSAVGVSQERQSLLDELALETPSGSTMQQPPSEEMPHPETYQPHPGLLKLGSSLYTSQILSDSPLNMPRQAEAKPAPIQPRPSTSTSLLSTSKAQDMQLYDAEDEGYAIYGSGSLKKAILDGEVDPHTLIDQARYAEENSIQLLAPMVQSAVLQGKFDVVIQLAQRNIQCIDVALQIAEETGKFSLVKYLDLLKQQYPHFAGLGGRRPSPLPALPVGPSKPQLPQIPPRPKSIRADGAGNDAEVASQGGARLTLGVGSPFEGRLSPGIGSRPGQGILGQDDDGLLVDADDSEAVWKLRAIYLLLLMIVLSETAEVSVSWDNSDSGLGMSETSSSQGWNSGSSTSSRQSSQAPVDAQGSDYTATGTGLSGFTSRPNSGTPSGSRRPGSENNRRKKSEDDDSDGSDGNRRPRNRRPSNLRSLGRRYACPFAKADPDNNVTCWTINRQNLAGVKEHMKRFHFRGTLPADIRAARTWDDVFDCIAPDWGGKPRPSPYVDMLDIFQRAVRPSRAPRVAASGAAPAPAPAPVSGLAAPQQSMTPLGQWGNLPQQQQHIPAASLPSDQGLGLFNEGYVPAPQDPRTAMFYNPSIPGASRTTSPASASVAGFDAGNYGMLPLSHMAATGAGPSNPVTAAQASLSQFELANTGIGLQFDDLFKQLTGPEIAHNISPQDISSQFQQAKEWLHSDFDIGHSMSADAQWLDIMDRMEPAAPVQTLPPVFESSPEPQSAVSNDTLAAGSFHQHLSQWSQPQHQGARQTTTSPPSVVSSASNVSASLVSLYPPSSTSMGIHNAAMTAAAPQMFFQASQATAPPAASPANSTPLPIATYLGSSPASTINTVGSKDKKYQLMISRNPTIPNSTERPGHRKFSFDTFEEFLRTFDAFMMSEFTDPMFGWENWELLNPINKLRLQSAEDVVNDLDFTFVAHNQTRAGLYLVPKDI</sequence>
<feature type="compositionally biased region" description="Basic residues" evidence="1">
    <location>
        <begin position="1"/>
        <end position="12"/>
    </location>
</feature>
<evidence type="ECO:0000313" key="3">
    <source>
        <dbReference type="Proteomes" id="UP001221413"/>
    </source>
</evidence>
<accession>A0AAD6IU50</accession>
<name>A0AAD6IU50_DREDA</name>
<feature type="compositionally biased region" description="Low complexity" evidence="1">
    <location>
        <begin position="860"/>
        <end position="881"/>
    </location>
</feature>
<organism evidence="2 3">
    <name type="scientific">Drechslerella dactyloides</name>
    <name type="common">Nematode-trapping fungus</name>
    <name type="synonym">Arthrobotrys dactyloides</name>
    <dbReference type="NCBI Taxonomy" id="74499"/>
    <lineage>
        <taxon>Eukaryota</taxon>
        <taxon>Fungi</taxon>
        <taxon>Dikarya</taxon>
        <taxon>Ascomycota</taxon>
        <taxon>Pezizomycotina</taxon>
        <taxon>Orbiliomycetes</taxon>
        <taxon>Orbiliales</taxon>
        <taxon>Orbiliaceae</taxon>
        <taxon>Drechslerella</taxon>
    </lineage>
</organism>
<proteinExistence type="predicted"/>
<gene>
    <name evidence="2" type="ORF">Dda_6660</name>
</gene>
<feature type="region of interest" description="Disordered" evidence="1">
    <location>
        <begin position="668"/>
        <end position="768"/>
    </location>
</feature>
<dbReference type="EMBL" id="JAQGDS010000008">
    <property type="protein sequence ID" value="KAJ6258613.1"/>
    <property type="molecule type" value="Genomic_DNA"/>
</dbReference>
<feature type="compositionally biased region" description="Basic and acidic residues" evidence="1">
    <location>
        <begin position="734"/>
        <end position="745"/>
    </location>
</feature>
<feature type="compositionally biased region" description="Polar residues" evidence="1">
    <location>
        <begin position="882"/>
        <end position="899"/>
    </location>
</feature>
<evidence type="ECO:0000313" key="2">
    <source>
        <dbReference type="EMBL" id="KAJ6258613.1"/>
    </source>
</evidence>
<feature type="compositionally biased region" description="Low complexity" evidence="1">
    <location>
        <begin position="432"/>
        <end position="441"/>
    </location>
</feature>
<feature type="compositionally biased region" description="Basic and acidic residues" evidence="1">
    <location>
        <begin position="99"/>
        <end position="109"/>
    </location>
</feature>
<feature type="region of interest" description="Disordered" evidence="1">
    <location>
        <begin position="99"/>
        <end position="151"/>
    </location>
</feature>
<feature type="compositionally biased region" description="Basic and acidic residues" evidence="1">
    <location>
        <begin position="39"/>
        <end position="61"/>
    </location>
</feature>
<dbReference type="PANTHER" id="PTHR38166">
    <property type="entry name" value="C2H2-TYPE DOMAIN-CONTAINING PROTEIN-RELATED"/>
    <property type="match status" value="1"/>
</dbReference>
<feature type="region of interest" description="Disordered" evidence="1">
    <location>
        <begin position="416"/>
        <end position="441"/>
    </location>
</feature>
<feature type="compositionally biased region" description="Polar residues" evidence="1">
    <location>
        <begin position="707"/>
        <end position="719"/>
    </location>
</feature>
<feature type="region of interest" description="Disordered" evidence="1">
    <location>
        <begin position="1"/>
        <end position="64"/>
    </location>
</feature>
<feature type="compositionally biased region" description="Basic and acidic residues" evidence="1">
    <location>
        <begin position="135"/>
        <end position="144"/>
    </location>
</feature>
<feature type="compositionally biased region" description="Low complexity" evidence="1">
    <location>
        <begin position="678"/>
        <end position="698"/>
    </location>
</feature>
<keyword evidence="3" id="KW-1185">Reference proteome</keyword>